<dbReference type="AlphaFoldDB" id="A0A151NL29"/>
<sequence length="109" mass="12128">MRGARPPPYGIFDELILEEYTAIFRSKWGLPLGFSFKTLKSSLLLTAHKMSLPNFFKTSIIILNPKIVIRTCSAPPSTSTLLLTALDPHTYGMTATQAAHKRTYVTQSV</sequence>
<evidence type="ECO:0000313" key="1">
    <source>
        <dbReference type="EMBL" id="KYO37195.1"/>
    </source>
</evidence>
<dbReference type="Proteomes" id="UP000050525">
    <property type="component" value="Unassembled WGS sequence"/>
</dbReference>
<evidence type="ECO:0000313" key="2">
    <source>
        <dbReference type="Proteomes" id="UP000050525"/>
    </source>
</evidence>
<name>A0A151NL29_ALLMI</name>
<keyword evidence="2" id="KW-1185">Reference proteome</keyword>
<gene>
    <name evidence="1" type="ORF">Y1Q_0008904</name>
</gene>
<reference evidence="1 2" key="1">
    <citation type="journal article" date="2012" name="Genome Biol.">
        <title>Sequencing three crocodilian genomes to illuminate the evolution of archosaurs and amniotes.</title>
        <authorList>
            <person name="St John J.A."/>
            <person name="Braun E.L."/>
            <person name="Isberg S.R."/>
            <person name="Miles L.G."/>
            <person name="Chong A.Y."/>
            <person name="Gongora J."/>
            <person name="Dalzell P."/>
            <person name="Moran C."/>
            <person name="Bed'hom B."/>
            <person name="Abzhanov A."/>
            <person name="Burgess S.C."/>
            <person name="Cooksey A.M."/>
            <person name="Castoe T.A."/>
            <person name="Crawford N.G."/>
            <person name="Densmore L.D."/>
            <person name="Drew J.C."/>
            <person name="Edwards S.V."/>
            <person name="Faircloth B.C."/>
            <person name="Fujita M.K."/>
            <person name="Greenwold M.J."/>
            <person name="Hoffmann F.G."/>
            <person name="Howard J.M."/>
            <person name="Iguchi T."/>
            <person name="Janes D.E."/>
            <person name="Khan S.Y."/>
            <person name="Kohno S."/>
            <person name="de Koning A.J."/>
            <person name="Lance S.L."/>
            <person name="McCarthy F.M."/>
            <person name="McCormack J.E."/>
            <person name="Merchant M.E."/>
            <person name="Peterson D.G."/>
            <person name="Pollock D.D."/>
            <person name="Pourmand N."/>
            <person name="Raney B.J."/>
            <person name="Roessler K.A."/>
            <person name="Sanford J.R."/>
            <person name="Sawyer R.H."/>
            <person name="Schmidt C.J."/>
            <person name="Triplett E.W."/>
            <person name="Tuberville T.D."/>
            <person name="Venegas-Anaya M."/>
            <person name="Howard J.T."/>
            <person name="Jarvis E.D."/>
            <person name="Guillette L.J.Jr."/>
            <person name="Glenn T.C."/>
            <person name="Green R.E."/>
            <person name="Ray D.A."/>
        </authorList>
    </citation>
    <scope>NUCLEOTIDE SEQUENCE [LARGE SCALE GENOMIC DNA]</scope>
    <source>
        <strain evidence="1">KSC_2009_1</strain>
    </source>
</reference>
<protein>
    <submittedName>
        <fullName evidence="1">Uncharacterized protein</fullName>
    </submittedName>
</protein>
<proteinExistence type="predicted"/>
<comment type="caution">
    <text evidence="1">The sequence shown here is derived from an EMBL/GenBank/DDBJ whole genome shotgun (WGS) entry which is preliminary data.</text>
</comment>
<dbReference type="EMBL" id="AKHW03002792">
    <property type="protein sequence ID" value="KYO37195.1"/>
    <property type="molecule type" value="Genomic_DNA"/>
</dbReference>
<organism evidence="1 2">
    <name type="scientific">Alligator mississippiensis</name>
    <name type="common">American alligator</name>
    <dbReference type="NCBI Taxonomy" id="8496"/>
    <lineage>
        <taxon>Eukaryota</taxon>
        <taxon>Metazoa</taxon>
        <taxon>Chordata</taxon>
        <taxon>Craniata</taxon>
        <taxon>Vertebrata</taxon>
        <taxon>Euteleostomi</taxon>
        <taxon>Archelosauria</taxon>
        <taxon>Archosauria</taxon>
        <taxon>Crocodylia</taxon>
        <taxon>Alligatoridae</taxon>
        <taxon>Alligatorinae</taxon>
        <taxon>Alligator</taxon>
    </lineage>
</organism>
<accession>A0A151NL29</accession>